<name>A0A1H8VS97_9EURY</name>
<dbReference type="EMBL" id="FOCX01000041">
    <property type="protein sequence ID" value="SEP18184.1"/>
    <property type="molecule type" value="Genomic_DNA"/>
</dbReference>
<evidence type="ECO:0000313" key="2">
    <source>
        <dbReference type="EMBL" id="SEP18184.1"/>
    </source>
</evidence>
<dbReference type="OrthoDB" id="189691at2157"/>
<keyword evidence="3" id="KW-1185">Reference proteome</keyword>
<feature type="region of interest" description="Disordered" evidence="1">
    <location>
        <begin position="48"/>
        <end position="89"/>
    </location>
</feature>
<evidence type="ECO:0000313" key="3">
    <source>
        <dbReference type="Proteomes" id="UP000198775"/>
    </source>
</evidence>
<feature type="compositionally biased region" description="Basic and acidic residues" evidence="1">
    <location>
        <begin position="65"/>
        <end position="82"/>
    </location>
</feature>
<dbReference type="AlphaFoldDB" id="A0A1H8VS97"/>
<organism evidence="2 3">
    <name type="scientific">Halorientalis persicus</name>
    <dbReference type="NCBI Taxonomy" id="1367881"/>
    <lineage>
        <taxon>Archaea</taxon>
        <taxon>Methanobacteriati</taxon>
        <taxon>Methanobacteriota</taxon>
        <taxon>Stenosarchaea group</taxon>
        <taxon>Halobacteria</taxon>
        <taxon>Halobacteriales</taxon>
        <taxon>Haloarculaceae</taxon>
        <taxon>Halorientalis</taxon>
    </lineage>
</organism>
<gene>
    <name evidence="2" type="ORF">SAMN05216388_104112</name>
</gene>
<evidence type="ECO:0000256" key="1">
    <source>
        <dbReference type="SAM" id="MobiDB-lite"/>
    </source>
</evidence>
<protein>
    <submittedName>
        <fullName evidence="2">Uncharacterized protein</fullName>
    </submittedName>
</protein>
<sequence>MSEADAITVWPECDAAEIHSNVGTPFAPDPADTEYTCGNCGATFDEPLKREKQHPGGRRGLAGHLADEDTTLRSDGGHRLDDPLGPDPGDPAQWCRDCGRERAGMCACCGSPLCAAHLDDDYCSAHVTIDTRVGSVPACIRTLANRRVVVPDAPTFNNARPQRARLPDALITRAREHVQAALDELDQATAPTVIETLLAATDALRFGLTAPNPARRAGWLQTAAQALTQALAALDDASLQPPLTTAAARLEQLGAAADAPGGARDG</sequence>
<dbReference type="RefSeq" id="WP_092664183.1">
    <property type="nucleotide sequence ID" value="NZ_FOCX01000041.1"/>
</dbReference>
<dbReference type="Proteomes" id="UP000198775">
    <property type="component" value="Unassembled WGS sequence"/>
</dbReference>
<reference evidence="3" key="1">
    <citation type="submission" date="2016-10" db="EMBL/GenBank/DDBJ databases">
        <authorList>
            <person name="Varghese N."/>
            <person name="Submissions S."/>
        </authorList>
    </citation>
    <scope>NUCLEOTIDE SEQUENCE [LARGE SCALE GENOMIC DNA]</scope>
    <source>
        <strain evidence="3">IBRC-M 10043</strain>
    </source>
</reference>
<accession>A0A1H8VS97</accession>
<proteinExistence type="predicted"/>